<keyword evidence="3" id="KW-1185">Reference proteome</keyword>
<proteinExistence type="predicted"/>
<keyword evidence="1" id="KW-0472">Membrane</keyword>
<organism evidence="2 3">
    <name type="scientific">Mycena metata</name>
    <dbReference type="NCBI Taxonomy" id="1033252"/>
    <lineage>
        <taxon>Eukaryota</taxon>
        <taxon>Fungi</taxon>
        <taxon>Dikarya</taxon>
        <taxon>Basidiomycota</taxon>
        <taxon>Agaricomycotina</taxon>
        <taxon>Agaricomycetes</taxon>
        <taxon>Agaricomycetidae</taxon>
        <taxon>Agaricales</taxon>
        <taxon>Marasmiineae</taxon>
        <taxon>Mycenaceae</taxon>
        <taxon>Mycena</taxon>
    </lineage>
</organism>
<feature type="transmembrane region" description="Helical" evidence="1">
    <location>
        <begin position="99"/>
        <end position="121"/>
    </location>
</feature>
<keyword evidence="1" id="KW-0812">Transmembrane</keyword>
<protein>
    <submittedName>
        <fullName evidence="2">Uncharacterized protein</fullName>
    </submittedName>
</protein>
<sequence>MMLGTPFLLKSQKSQSPIVGSGLLHHIWFSQNNAEQLASLSTIKQPAGVMLRMEGQQIIVRLPKDVSVTNLLQTSVEHKTQDLGDTGSLCHGVHHSTNYSRVICLTLHILLVLVHITLLGISFKQKEKTIMFSINLQDTISFWIKFVATALGTIYYSLLLYVMQQQATLSNIRKYCTLTTTHDKLCSWSGIGSSLSTLYNQISLPVSVLATLSITAYLLALSALHVTTPALLSIETFNYSNSFEVPLLGRPQWNDSRYNTTLTYVQYVAEFLPWIGNLDESQTLGLFNGSLYDISTEFYPGGMANVSAIGFNVTCGYIPWSNAVGDEFGTFTVTLEPTSEFIYIDAPGPDILAIHDPTNLNETDLGYSKSIIGYTTNKLLDSEQHTGFPVIPTKENNSTISYFQIFRCSRGLVQQHGTLDTGTGRIIPSSLQPNLQKNHSKWHMYNASGESNNSSTLLEGDSWAIILETLPFSGMQLSESTVGSGDQYLMSQLGLDFVDQNVSNQTASNRTLYLHDVENALGNLLASVFWIAGHIHQSQLRTNFEESQNDTDLSGGDGQIVVVHEPADSPVLETGIMTVNQVHTAARLNLNRLGISLGLGLSITLLFLAITFSPKAGTSKPVLNGMGLLQMIWLFQHHPELGEITEQAEETTEYGLRIAGLVKVRLLDALSDWLL</sequence>
<feature type="transmembrane region" description="Helical" evidence="1">
    <location>
        <begin position="142"/>
        <end position="163"/>
    </location>
</feature>
<evidence type="ECO:0000313" key="2">
    <source>
        <dbReference type="EMBL" id="KAJ7755428.1"/>
    </source>
</evidence>
<comment type="caution">
    <text evidence="2">The sequence shown here is derived from an EMBL/GenBank/DDBJ whole genome shotgun (WGS) entry which is preliminary data.</text>
</comment>
<reference evidence="2" key="1">
    <citation type="submission" date="2023-03" db="EMBL/GenBank/DDBJ databases">
        <title>Massive genome expansion in bonnet fungi (Mycena s.s.) driven by repeated elements and novel gene families across ecological guilds.</title>
        <authorList>
            <consortium name="Lawrence Berkeley National Laboratory"/>
            <person name="Harder C.B."/>
            <person name="Miyauchi S."/>
            <person name="Viragh M."/>
            <person name="Kuo A."/>
            <person name="Thoen E."/>
            <person name="Andreopoulos B."/>
            <person name="Lu D."/>
            <person name="Skrede I."/>
            <person name="Drula E."/>
            <person name="Henrissat B."/>
            <person name="Morin E."/>
            <person name="Kohler A."/>
            <person name="Barry K."/>
            <person name="LaButti K."/>
            <person name="Morin E."/>
            <person name="Salamov A."/>
            <person name="Lipzen A."/>
            <person name="Mereny Z."/>
            <person name="Hegedus B."/>
            <person name="Baldrian P."/>
            <person name="Stursova M."/>
            <person name="Weitz H."/>
            <person name="Taylor A."/>
            <person name="Grigoriev I.V."/>
            <person name="Nagy L.G."/>
            <person name="Martin F."/>
            <person name="Kauserud H."/>
        </authorList>
    </citation>
    <scope>NUCLEOTIDE SEQUENCE</scope>
    <source>
        <strain evidence="2">CBHHK182m</strain>
    </source>
</reference>
<dbReference type="Proteomes" id="UP001215598">
    <property type="component" value="Unassembled WGS sequence"/>
</dbReference>
<feature type="transmembrane region" description="Helical" evidence="1">
    <location>
        <begin position="202"/>
        <end position="224"/>
    </location>
</feature>
<keyword evidence="1" id="KW-1133">Transmembrane helix</keyword>
<gene>
    <name evidence="2" type="ORF">B0H16DRAFT_715079</name>
</gene>
<dbReference type="AlphaFoldDB" id="A0AAD7J477"/>
<name>A0AAD7J477_9AGAR</name>
<dbReference type="EMBL" id="JARKIB010000049">
    <property type="protein sequence ID" value="KAJ7755428.1"/>
    <property type="molecule type" value="Genomic_DNA"/>
</dbReference>
<evidence type="ECO:0000313" key="3">
    <source>
        <dbReference type="Proteomes" id="UP001215598"/>
    </source>
</evidence>
<accession>A0AAD7J477</accession>
<evidence type="ECO:0000256" key="1">
    <source>
        <dbReference type="SAM" id="Phobius"/>
    </source>
</evidence>
<feature type="transmembrane region" description="Helical" evidence="1">
    <location>
        <begin position="593"/>
        <end position="612"/>
    </location>
</feature>